<name>A0A081NIV8_9GAMM</name>
<dbReference type="SUPFAM" id="SSF54593">
    <property type="entry name" value="Glyoxalase/Bleomycin resistance protein/Dihydroxybiphenyl dioxygenase"/>
    <property type="match status" value="1"/>
</dbReference>
<evidence type="ECO:0000313" key="3">
    <source>
        <dbReference type="Proteomes" id="UP000028073"/>
    </source>
</evidence>
<dbReference type="Gene3D" id="3.10.180.10">
    <property type="entry name" value="2,3-Dihydroxybiphenyl 1,2-Dioxygenase, domain 1"/>
    <property type="match status" value="1"/>
</dbReference>
<dbReference type="InterPro" id="IPR004360">
    <property type="entry name" value="Glyas_Fos-R_dOase_dom"/>
</dbReference>
<gene>
    <name evidence="2" type="ORF">GZ78_12830</name>
</gene>
<dbReference type="STRING" id="1137799.GZ78_12830"/>
<dbReference type="AlphaFoldDB" id="A0A081NIV8"/>
<protein>
    <recommendedName>
        <fullName evidence="1">VOC domain-containing protein</fullName>
    </recommendedName>
</protein>
<comment type="caution">
    <text evidence="2">The sequence shown here is derived from an EMBL/GenBank/DDBJ whole genome shotgun (WGS) entry which is preliminary data.</text>
</comment>
<dbReference type="eggNOG" id="COG0346">
    <property type="taxonomic scope" value="Bacteria"/>
</dbReference>
<dbReference type="PROSITE" id="PS51819">
    <property type="entry name" value="VOC"/>
    <property type="match status" value="1"/>
</dbReference>
<organism evidence="2 3">
    <name type="scientific">Endozoicomonas numazuensis</name>
    <dbReference type="NCBI Taxonomy" id="1137799"/>
    <lineage>
        <taxon>Bacteria</taxon>
        <taxon>Pseudomonadati</taxon>
        <taxon>Pseudomonadota</taxon>
        <taxon>Gammaproteobacteria</taxon>
        <taxon>Oceanospirillales</taxon>
        <taxon>Endozoicomonadaceae</taxon>
        <taxon>Endozoicomonas</taxon>
    </lineage>
</organism>
<proteinExistence type="predicted"/>
<dbReference type="InterPro" id="IPR029068">
    <property type="entry name" value="Glyas_Bleomycin-R_OHBP_Dase"/>
</dbReference>
<dbReference type="InterPro" id="IPR037523">
    <property type="entry name" value="VOC_core"/>
</dbReference>
<dbReference type="RefSeq" id="WP_034835652.1">
    <property type="nucleotide sequence ID" value="NZ_JOKH01000002.1"/>
</dbReference>
<dbReference type="OrthoDB" id="9179860at2"/>
<accession>A0A081NIV8</accession>
<dbReference type="Pfam" id="PF00903">
    <property type="entry name" value="Glyoxalase"/>
    <property type="match status" value="1"/>
</dbReference>
<feature type="domain" description="VOC" evidence="1">
    <location>
        <begin position="4"/>
        <end position="125"/>
    </location>
</feature>
<reference evidence="2 3" key="1">
    <citation type="submission" date="2014-06" db="EMBL/GenBank/DDBJ databases">
        <title>Whole Genome Sequences of Three Symbiotic Endozoicomonas Bacteria.</title>
        <authorList>
            <person name="Neave M.J."/>
            <person name="Apprill A."/>
            <person name="Voolstra C.R."/>
        </authorList>
    </citation>
    <scope>NUCLEOTIDE SEQUENCE [LARGE SCALE GENOMIC DNA]</scope>
    <source>
        <strain evidence="2 3">DSM 25634</strain>
    </source>
</reference>
<evidence type="ECO:0000313" key="2">
    <source>
        <dbReference type="EMBL" id="KEQ18381.1"/>
    </source>
</evidence>
<dbReference type="CDD" id="cd06587">
    <property type="entry name" value="VOC"/>
    <property type="match status" value="1"/>
</dbReference>
<evidence type="ECO:0000259" key="1">
    <source>
        <dbReference type="PROSITE" id="PS51819"/>
    </source>
</evidence>
<dbReference type="Proteomes" id="UP000028073">
    <property type="component" value="Unassembled WGS sequence"/>
</dbReference>
<keyword evidence="3" id="KW-1185">Reference proteome</keyword>
<dbReference type="EMBL" id="JOKH01000002">
    <property type="protein sequence ID" value="KEQ18381.1"/>
    <property type="molecule type" value="Genomic_DNA"/>
</dbReference>
<sequence length="136" mass="16016">MNAYLEHANVTVPSIDEATRILGAAFPDFRVRGGGEFRGRRWVHFGNDTTYMALNEYPEGEASKPNYTHYGVNHIGFVVDQLDELDQRLKEEGYELIPEFQEEGEFRRRHYYYDGNGMEWEFIEYTTDDVAKRNNY</sequence>